<evidence type="ECO:0000256" key="10">
    <source>
        <dbReference type="RuleBase" id="RU004996"/>
    </source>
</evidence>
<proteinExistence type="inferred from homology"/>
<dbReference type="PROSITE" id="PS00802">
    <property type="entry name" value="TRANSKETOLASE_2"/>
    <property type="match status" value="1"/>
</dbReference>
<reference evidence="13 14" key="1">
    <citation type="submission" date="2024-11" db="EMBL/GenBank/DDBJ databases">
        <authorList>
            <person name="Heng Y.C."/>
            <person name="Lim A.C.H."/>
            <person name="Lee J.K.Y."/>
            <person name="Kittelmann S."/>
        </authorList>
    </citation>
    <scope>NUCLEOTIDE SEQUENCE [LARGE SCALE GENOMIC DNA]</scope>
    <source>
        <strain evidence="13 14">WILCCON 0114</strain>
    </source>
</reference>
<keyword evidence="4 10" id="KW-0808">Transferase</keyword>
<comment type="similarity">
    <text evidence="1 10">Belongs to the transketolase family.</text>
</comment>
<dbReference type="GO" id="GO:0004802">
    <property type="term" value="F:transketolase activity"/>
    <property type="evidence" value="ECO:0007669"/>
    <property type="project" value="UniProtKB-EC"/>
</dbReference>
<evidence type="ECO:0000313" key="13">
    <source>
        <dbReference type="EMBL" id="MFL0250367.1"/>
    </source>
</evidence>
<evidence type="ECO:0000256" key="9">
    <source>
        <dbReference type="NCBIfam" id="TIGR00232"/>
    </source>
</evidence>
<dbReference type="Gene3D" id="3.40.50.920">
    <property type="match status" value="1"/>
</dbReference>
<dbReference type="InterPro" id="IPR033247">
    <property type="entry name" value="Transketolase_fam"/>
</dbReference>
<dbReference type="InterPro" id="IPR020826">
    <property type="entry name" value="Transketolase_BS"/>
</dbReference>
<dbReference type="Proteomes" id="UP001623592">
    <property type="component" value="Unassembled WGS sequence"/>
</dbReference>
<dbReference type="SUPFAM" id="SSF52922">
    <property type="entry name" value="TK C-terminal domain-like"/>
    <property type="match status" value="1"/>
</dbReference>
<evidence type="ECO:0000256" key="1">
    <source>
        <dbReference type="ARBA" id="ARBA00007131"/>
    </source>
</evidence>
<keyword evidence="14" id="KW-1185">Reference proteome</keyword>
<dbReference type="RefSeq" id="WP_406787038.1">
    <property type="nucleotide sequence ID" value="NZ_JBJIAA010000006.1"/>
</dbReference>
<keyword evidence="10" id="KW-0106">Calcium</keyword>
<dbReference type="NCBIfam" id="TIGR00232">
    <property type="entry name" value="tktlase_bact"/>
    <property type="match status" value="1"/>
</dbReference>
<organism evidence="13 14">
    <name type="scientific">Clostridium neuense</name>
    <dbReference type="NCBI Taxonomy" id="1728934"/>
    <lineage>
        <taxon>Bacteria</taxon>
        <taxon>Bacillati</taxon>
        <taxon>Bacillota</taxon>
        <taxon>Clostridia</taxon>
        <taxon>Eubacteriales</taxon>
        <taxon>Clostridiaceae</taxon>
        <taxon>Clostridium</taxon>
    </lineage>
</organism>
<dbReference type="InterPro" id="IPR005475">
    <property type="entry name" value="Transketolase-like_Pyr-bd"/>
</dbReference>
<keyword evidence="6 10" id="KW-0460">Magnesium</keyword>
<feature type="transmembrane region" description="Helical" evidence="11">
    <location>
        <begin position="60"/>
        <end position="82"/>
    </location>
</feature>
<dbReference type="SMART" id="SM00861">
    <property type="entry name" value="Transket_pyr"/>
    <property type="match status" value="1"/>
</dbReference>
<dbReference type="PANTHER" id="PTHR43522:SF2">
    <property type="entry name" value="TRANSKETOLASE 1-RELATED"/>
    <property type="match status" value="1"/>
</dbReference>
<keyword evidence="11" id="KW-0472">Membrane</keyword>
<comment type="subunit">
    <text evidence="2 10">Homodimer.</text>
</comment>
<dbReference type="CDD" id="cd02012">
    <property type="entry name" value="TPP_TK"/>
    <property type="match status" value="1"/>
</dbReference>
<evidence type="ECO:0000313" key="14">
    <source>
        <dbReference type="Proteomes" id="UP001623592"/>
    </source>
</evidence>
<evidence type="ECO:0000256" key="4">
    <source>
        <dbReference type="ARBA" id="ARBA00022679"/>
    </source>
</evidence>
<dbReference type="Pfam" id="PF22613">
    <property type="entry name" value="Transketolase_C_1"/>
    <property type="match status" value="1"/>
</dbReference>
<dbReference type="InterPro" id="IPR005478">
    <property type="entry name" value="Transketolase_bac-like"/>
</dbReference>
<dbReference type="Pfam" id="PF02779">
    <property type="entry name" value="Transket_pyr"/>
    <property type="match status" value="1"/>
</dbReference>
<evidence type="ECO:0000256" key="3">
    <source>
        <dbReference type="ARBA" id="ARBA00013152"/>
    </source>
</evidence>
<dbReference type="InterPro" id="IPR005474">
    <property type="entry name" value="Transketolase_N"/>
</dbReference>
<dbReference type="EMBL" id="JBJIAA010000006">
    <property type="protein sequence ID" value="MFL0250367.1"/>
    <property type="molecule type" value="Genomic_DNA"/>
</dbReference>
<dbReference type="PROSITE" id="PS00801">
    <property type="entry name" value="TRANSKETOLASE_1"/>
    <property type="match status" value="1"/>
</dbReference>
<sequence length="661" mass="72683">MNIDELTVNTVRVLSAEAIQKANSGHPGTPLGAAPAAYALWSKILKHNPSNPKWFDRDRFVLSAGHASMLLYSLIHLFGYGITIEDIKNFRQWESLTPGHPEYGVTPGVEISTGPLGQGVANGVGMAIAEAYLAKKFNKADMNIVDHYTYVLAGDGCMMEGISSEAASLAGTLGLSKLIVIYDCNNISIEGNTEIAFRENVGDRFKAYDWNVIQVEDGTNMDAIVAAINKAKSQNERPTLIISKTVIGFGASKQGTAGVHGSPLGDEGIKELKKNLGWDYEEDFYVPEEVKEHMLKLKSELKQNEDKWNELRKKYAESYPELSKEFDEWMSGRIAIDLDKVEELWNVEKPMATRDASGNVINALAKVVPNLIGGSADLAPSNKTYMKGKGDFSKEDRTGANLHFGVREHAMAAIANGIAVHGGLKVFVSTFFVFSDYMKGAMRMSALMHLPVVYVLTHDSIGVGEDGPTHEPIEHLAGLRSIPDLTVFRPSDAIETAAAWKYALTESDGPTVLVLTRQKLPLYKETPKDLKRGAYILKDSNKNKPDMLLMASGSEVELIYKAKDELLKDGIDARVISVSSFELFDAQDEEYKEKVMPKEVRARFAVEAASSFGWHKYVGLDGKVLSIDHFGASAPAEILFEKFGFTLKNVVDICKSIVKNK</sequence>
<comment type="cofactor">
    <cofactor evidence="10">
        <name>Mg(2+)</name>
        <dbReference type="ChEBI" id="CHEBI:18420"/>
    </cofactor>
    <cofactor evidence="10">
        <name>Ca(2+)</name>
        <dbReference type="ChEBI" id="CHEBI:29108"/>
    </cofactor>
    <cofactor evidence="10">
        <name>Mn(2+)</name>
        <dbReference type="ChEBI" id="CHEBI:29035"/>
    </cofactor>
    <cofactor evidence="10">
        <name>Co(2+)</name>
        <dbReference type="ChEBI" id="CHEBI:48828"/>
    </cofactor>
    <text evidence="10">Binds 1 Mg(2+) ion per subunit. Can also utilize other divalent metal cations, such as Ca(2+), Mn(2+) and Co(2+).</text>
</comment>
<evidence type="ECO:0000256" key="6">
    <source>
        <dbReference type="ARBA" id="ARBA00022842"/>
    </source>
</evidence>
<keyword evidence="11" id="KW-0812">Transmembrane</keyword>
<dbReference type="InterPro" id="IPR055152">
    <property type="entry name" value="Transketolase-like_C_2"/>
</dbReference>
<dbReference type="InterPro" id="IPR029061">
    <property type="entry name" value="THDP-binding"/>
</dbReference>
<keyword evidence="7 10" id="KW-0786">Thiamine pyrophosphate</keyword>
<keyword evidence="11" id="KW-1133">Transmembrane helix</keyword>
<evidence type="ECO:0000256" key="8">
    <source>
        <dbReference type="ARBA" id="ARBA00049473"/>
    </source>
</evidence>
<evidence type="ECO:0000256" key="7">
    <source>
        <dbReference type="ARBA" id="ARBA00023052"/>
    </source>
</evidence>
<keyword evidence="5 10" id="KW-0479">Metal-binding</keyword>
<evidence type="ECO:0000256" key="2">
    <source>
        <dbReference type="ARBA" id="ARBA00011738"/>
    </source>
</evidence>
<comment type="catalytic activity">
    <reaction evidence="8 10">
        <text>D-sedoheptulose 7-phosphate + D-glyceraldehyde 3-phosphate = aldehydo-D-ribose 5-phosphate + D-xylulose 5-phosphate</text>
        <dbReference type="Rhea" id="RHEA:10508"/>
        <dbReference type="ChEBI" id="CHEBI:57483"/>
        <dbReference type="ChEBI" id="CHEBI:57737"/>
        <dbReference type="ChEBI" id="CHEBI:58273"/>
        <dbReference type="ChEBI" id="CHEBI:59776"/>
        <dbReference type="EC" id="2.2.1.1"/>
    </reaction>
</comment>
<dbReference type="EC" id="2.2.1.1" evidence="3 9"/>
<comment type="cofactor">
    <cofactor evidence="10">
        <name>thiamine diphosphate</name>
        <dbReference type="ChEBI" id="CHEBI:58937"/>
    </cofactor>
    <text evidence="10">Binds 1 thiamine pyrophosphate per subunit.</text>
</comment>
<evidence type="ECO:0000259" key="12">
    <source>
        <dbReference type="SMART" id="SM00861"/>
    </source>
</evidence>
<feature type="domain" description="Transketolase-like pyrimidine-binding" evidence="12">
    <location>
        <begin position="351"/>
        <end position="522"/>
    </location>
</feature>
<gene>
    <name evidence="13" type="primary">tkt</name>
    <name evidence="13" type="ORF">ACJDT4_08015</name>
</gene>
<dbReference type="Gene3D" id="3.40.50.970">
    <property type="match status" value="2"/>
</dbReference>
<evidence type="ECO:0000256" key="11">
    <source>
        <dbReference type="SAM" id="Phobius"/>
    </source>
</evidence>
<protein>
    <recommendedName>
        <fullName evidence="3 9">Transketolase</fullName>
        <ecNumber evidence="3 9">2.2.1.1</ecNumber>
    </recommendedName>
</protein>
<comment type="function">
    <text evidence="10">Catalyzes the transfer of a two-carbon ketol group from a ketose donor to an aldose acceptor, via a covalent intermediate with the cofactor thiamine pyrophosphate.</text>
</comment>
<dbReference type="InterPro" id="IPR049557">
    <property type="entry name" value="Transketolase_CS"/>
</dbReference>
<dbReference type="InterPro" id="IPR009014">
    <property type="entry name" value="Transketo_C/PFOR_II"/>
</dbReference>
<dbReference type="PANTHER" id="PTHR43522">
    <property type="entry name" value="TRANSKETOLASE"/>
    <property type="match status" value="1"/>
</dbReference>
<dbReference type="Pfam" id="PF00456">
    <property type="entry name" value="Transketolase_N"/>
    <property type="match status" value="1"/>
</dbReference>
<dbReference type="SUPFAM" id="SSF52518">
    <property type="entry name" value="Thiamin diphosphate-binding fold (THDP-binding)"/>
    <property type="match status" value="2"/>
</dbReference>
<name>A0ABW8TDT1_9CLOT</name>
<evidence type="ECO:0000256" key="5">
    <source>
        <dbReference type="ARBA" id="ARBA00022723"/>
    </source>
</evidence>
<dbReference type="CDD" id="cd07033">
    <property type="entry name" value="TPP_PYR_DXS_TK_like"/>
    <property type="match status" value="1"/>
</dbReference>
<accession>A0ABW8TDT1</accession>
<comment type="caution">
    <text evidence="13">The sequence shown here is derived from an EMBL/GenBank/DDBJ whole genome shotgun (WGS) entry which is preliminary data.</text>
</comment>